<organism evidence="1">
    <name type="scientific">Rhizophora mucronata</name>
    <name type="common">Asiatic mangrove</name>
    <dbReference type="NCBI Taxonomy" id="61149"/>
    <lineage>
        <taxon>Eukaryota</taxon>
        <taxon>Viridiplantae</taxon>
        <taxon>Streptophyta</taxon>
        <taxon>Embryophyta</taxon>
        <taxon>Tracheophyta</taxon>
        <taxon>Spermatophyta</taxon>
        <taxon>Magnoliopsida</taxon>
        <taxon>eudicotyledons</taxon>
        <taxon>Gunneridae</taxon>
        <taxon>Pentapetalae</taxon>
        <taxon>rosids</taxon>
        <taxon>fabids</taxon>
        <taxon>Malpighiales</taxon>
        <taxon>Rhizophoraceae</taxon>
        <taxon>Rhizophora</taxon>
    </lineage>
</organism>
<reference evidence="1" key="1">
    <citation type="submission" date="2018-02" db="EMBL/GenBank/DDBJ databases">
        <title>Rhizophora mucronata_Transcriptome.</title>
        <authorList>
            <person name="Meera S.P."/>
            <person name="Sreeshan A."/>
            <person name="Augustine A."/>
        </authorList>
    </citation>
    <scope>NUCLEOTIDE SEQUENCE</scope>
    <source>
        <tissue evidence="1">Leaf</tissue>
    </source>
</reference>
<accession>A0A2P2QML3</accession>
<sequence>MRFSFFQYVAFSVN</sequence>
<dbReference type="EMBL" id="GGEC01087724">
    <property type="protein sequence ID" value="MBX68208.1"/>
    <property type="molecule type" value="Transcribed_RNA"/>
</dbReference>
<proteinExistence type="predicted"/>
<protein>
    <submittedName>
        <fullName evidence="1">Uncharacterized protein</fullName>
    </submittedName>
</protein>
<evidence type="ECO:0000313" key="1">
    <source>
        <dbReference type="EMBL" id="MBX68208.1"/>
    </source>
</evidence>
<name>A0A2P2QML3_RHIMU</name>